<dbReference type="EMBL" id="HBIZ01058536">
    <property type="protein sequence ID" value="CAE0784051.1"/>
    <property type="molecule type" value="Transcribed_RNA"/>
</dbReference>
<dbReference type="Gene3D" id="4.10.240.10">
    <property type="entry name" value="Zn(2)-C6 fungal-type DNA-binding domain"/>
    <property type="match status" value="1"/>
</dbReference>
<sequence>MPPLAWVCIACKSSKTKCVNFAPGKRCDRCARIGLRCEPAPQRARQQSHKSLGPTLKALLDPQGGFGDTVGTEGFRQPHSTPFELHESEASTSALTVLPGPALHSTDAIHHSIHSSEPNIFADFWIPSTTPGGEHRITQTLVSSGVPHAQLARAMPPLLRNWAAIARRRNAYQLMAFSIFLSRKFDVPMDDVLPTGCIRDLEGGALQIPLAQPIAEIVAASTALTVARVTHEGIAHFATNCRFENRICPRDELAKCWRANQRETLSLFAHEDDIWLLHEVVAKLWLHGSHGDYTTATSTQPVRILDRVIARYLSCDVVGTFIAEERGTKESWVLEFKPQEEVPVGDISVLLGNSGDSSTRVNNSPDEQLVRSEIGSSDARGPHEARQPDEELGETMHISIEDLKHLLASPGHDDDSERG</sequence>
<dbReference type="GO" id="GO:0000981">
    <property type="term" value="F:DNA-binding transcription factor activity, RNA polymerase II-specific"/>
    <property type="evidence" value="ECO:0007669"/>
    <property type="project" value="InterPro"/>
</dbReference>
<protein>
    <recommendedName>
        <fullName evidence="2">Zn(2)-C6 fungal-type domain-containing protein</fullName>
    </recommendedName>
</protein>
<reference evidence="3" key="1">
    <citation type="submission" date="2021-01" db="EMBL/GenBank/DDBJ databases">
        <authorList>
            <person name="Corre E."/>
            <person name="Pelletier E."/>
            <person name="Niang G."/>
            <person name="Scheremetjew M."/>
            <person name="Finn R."/>
            <person name="Kale V."/>
            <person name="Holt S."/>
            <person name="Cochrane G."/>
            <person name="Meng A."/>
            <person name="Brown T."/>
            <person name="Cohen L."/>
        </authorList>
    </citation>
    <scope>NUCLEOTIDE SEQUENCE</scope>
    <source>
        <strain evidence="3">CCMP645</strain>
    </source>
</reference>
<gene>
    <name evidence="3" type="ORF">PCAR00345_LOCUS36756</name>
</gene>
<proteinExistence type="predicted"/>
<feature type="compositionally biased region" description="Polar residues" evidence="1">
    <location>
        <begin position="354"/>
        <end position="366"/>
    </location>
</feature>
<organism evidence="3">
    <name type="scientific">Chrysotila carterae</name>
    <name type="common">Marine alga</name>
    <name type="synonym">Syracosphaera carterae</name>
    <dbReference type="NCBI Taxonomy" id="13221"/>
    <lineage>
        <taxon>Eukaryota</taxon>
        <taxon>Haptista</taxon>
        <taxon>Haptophyta</taxon>
        <taxon>Prymnesiophyceae</taxon>
        <taxon>Isochrysidales</taxon>
        <taxon>Isochrysidaceae</taxon>
        <taxon>Chrysotila</taxon>
    </lineage>
</organism>
<dbReference type="AlphaFoldDB" id="A0A7S4C1P9"/>
<dbReference type="PROSITE" id="PS00463">
    <property type="entry name" value="ZN2_CY6_FUNGAL_1"/>
    <property type="match status" value="1"/>
</dbReference>
<feature type="region of interest" description="Disordered" evidence="1">
    <location>
        <begin position="353"/>
        <end position="395"/>
    </location>
</feature>
<evidence type="ECO:0000313" key="3">
    <source>
        <dbReference type="EMBL" id="CAE0784051.1"/>
    </source>
</evidence>
<evidence type="ECO:0000256" key="1">
    <source>
        <dbReference type="SAM" id="MobiDB-lite"/>
    </source>
</evidence>
<dbReference type="InterPro" id="IPR036864">
    <property type="entry name" value="Zn2-C6_fun-type_DNA-bd_sf"/>
</dbReference>
<dbReference type="GO" id="GO:0008270">
    <property type="term" value="F:zinc ion binding"/>
    <property type="evidence" value="ECO:0007669"/>
    <property type="project" value="InterPro"/>
</dbReference>
<evidence type="ECO:0000259" key="2">
    <source>
        <dbReference type="PROSITE" id="PS50048"/>
    </source>
</evidence>
<dbReference type="InterPro" id="IPR001138">
    <property type="entry name" value="Zn2Cys6_DnaBD"/>
</dbReference>
<feature type="compositionally biased region" description="Basic and acidic residues" evidence="1">
    <location>
        <begin position="380"/>
        <end position="389"/>
    </location>
</feature>
<dbReference type="PROSITE" id="PS50048">
    <property type="entry name" value="ZN2_CY6_FUNGAL_2"/>
    <property type="match status" value="1"/>
</dbReference>
<accession>A0A7S4C1P9</accession>
<name>A0A7S4C1P9_CHRCT</name>
<feature type="domain" description="Zn(2)-C6 fungal-type" evidence="2">
    <location>
        <begin position="7"/>
        <end position="37"/>
    </location>
</feature>
<dbReference type="SUPFAM" id="SSF57701">
    <property type="entry name" value="Zn2/Cys6 DNA-binding domain"/>
    <property type="match status" value="1"/>
</dbReference>